<dbReference type="Proteomes" id="UP001162156">
    <property type="component" value="Unassembled WGS sequence"/>
</dbReference>
<protein>
    <submittedName>
        <fullName evidence="1">Uncharacterized protein</fullName>
    </submittedName>
</protein>
<name>A0AAV8Z3W7_9CUCU</name>
<accession>A0AAV8Z3W7</accession>
<reference evidence="1" key="1">
    <citation type="journal article" date="2023" name="Insect Mol. Biol.">
        <title>Genome sequencing provides insights into the evolution of gene families encoding plant cell wall-degrading enzymes in longhorned beetles.</title>
        <authorList>
            <person name="Shin N.R."/>
            <person name="Okamura Y."/>
            <person name="Kirsch R."/>
            <person name="Pauchet Y."/>
        </authorList>
    </citation>
    <scope>NUCLEOTIDE SEQUENCE</scope>
    <source>
        <strain evidence="1">RBIC_L_NR</strain>
    </source>
</reference>
<dbReference type="EMBL" id="JANEYF010001731">
    <property type="protein sequence ID" value="KAJ8958366.1"/>
    <property type="molecule type" value="Genomic_DNA"/>
</dbReference>
<comment type="caution">
    <text evidence="1">The sequence shown here is derived from an EMBL/GenBank/DDBJ whole genome shotgun (WGS) entry which is preliminary data.</text>
</comment>
<organism evidence="1 2">
    <name type="scientific">Rhamnusium bicolor</name>
    <dbReference type="NCBI Taxonomy" id="1586634"/>
    <lineage>
        <taxon>Eukaryota</taxon>
        <taxon>Metazoa</taxon>
        <taxon>Ecdysozoa</taxon>
        <taxon>Arthropoda</taxon>
        <taxon>Hexapoda</taxon>
        <taxon>Insecta</taxon>
        <taxon>Pterygota</taxon>
        <taxon>Neoptera</taxon>
        <taxon>Endopterygota</taxon>
        <taxon>Coleoptera</taxon>
        <taxon>Polyphaga</taxon>
        <taxon>Cucujiformia</taxon>
        <taxon>Chrysomeloidea</taxon>
        <taxon>Cerambycidae</taxon>
        <taxon>Lepturinae</taxon>
        <taxon>Rhagiini</taxon>
        <taxon>Rhamnusium</taxon>
    </lineage>
</organism>
<gene>
    <name evidence="1" type="ORF">NQ314_006427</name>
</gene>
<evidence type="ECO:0000313" key="1">
    <source>
        <dbReference type="EMBL" id="KAJ8958366.1"/>
    </source>
</evidence>
<dbReference type="AlphaFoldDB" id="A0AAV8Z3W7"/>
<sequence length="204" mass="24640">MERKKWIGHGKKNLNKIKNHDKKEQVYKTLKYLQNFKDENKFQEELNRVIDFLTCDVETEGFGYYFKTNYRHNFKLWASCYRKECNINTNMHLEAAHKTIKYCHLNGTKVQRLDKGLNAVLKYVRDKTVQRIIKNKKGKHSSKRKLKVYKPIRTQDDDEIKIHLETFRNNANNIDSFESDITKDFNEILRESKKCYRQRFIIPV</sequence>
<evidence type="ECO:0000313" key="2">
    <source>
        <dbReference type="Proteomes" id="UP001162156"/>
    </source>
</evidence>
<proteinExistence type="predicted"/>
<keyword evidence="2" id="KW-1185">Reference proteome</keyword>